<accession>A0A1C7MAA9</accession>
<feature type="compositionally biased region" description="Low complexity" evidence="9">
    <location>
        <begin position="16"/>
        <end position="37"/>
    </location>
</feature>
<dbReference type="PRINTS" id="PR00056">
    <property type="entry name" value="HSFDOMAIN"/>
</dbReference>
<feature type="region of interest" description="Disordered" evidence="9">
    <location>
        <begin position="1"/>
        <end position="48"/>
    </location>
</feature>
<evidence type="ECO:0000256" key="4">
    <source>
        <dbReference type="ARBA" id="ARBA00023125"/>
    </source>
</evidence>
<dbReference type="InterPro" id="IPR000232">
    <property type="entry name" value="HSF_DNA-bd"/>
</dbReference>
<dbReference type="STRING" id="5627.A0A1C7MAA9"/>
<keyword evidence="12" id="KW-1185">Reference proteome</keyword>
<name>A0A1C7MAA9_GRIFR</name>
<proteinExistence type="inferred from homology"/>
<keyword evidence="3" id="KW-0805">Transcription regulation</keyword>
<evidence type="ECO:0000259" key="10">
    <source>
        <dbReference type="PROSITE" id="PS00434"/>
    </source>
</evidence>
<evidence type="ECO:0000256" key="5">
    <source>
        <dbReference type="ARBA" id="ARBA00023163"/>
    </source>
</evidence>
<feature type="compositionally biased region" description="Low complexity" evidence="9">
    <location>
        <begin position="87"/>
        <end position="97"/>
    </location>
</feature>
<keyword evidence="5" id="KW-0804">Transcription</keyword>
<feature type="compositionally biased region" description="Low complexity" evidence="9">
    <location>
        <begin position="468"/>
        <end position="484"/>
    </location>
</feature>
<keyword evidence="11" id="KW-0346">Stress response</keyword>
<protein>
    <submittedName>
        <fullName evidence="11">Heat shock factor protein</fullName>
    </submittedName>
</protein>
<evidence type="ECO:0000256" key="1">
    <source>
        <dbReference type="ARBA" id="ARBA00004123"/>
    </source>
</evidence>
<comment type="similarity">
    <text evidence="2 8">Belongs to the HSF family.</text>
</comment>
<dbReference type="InterPro" id="IPR036388">
    <property type="entry name" value="WH-like_DNA-bd_sf"/>
</dbReference>
<evidence type="ECO:0000256" key="8">
    <source>
        <dbReference type="RuleBase" id="RU004020"/>
    </source>
</evidence>
<dbReference type="OrthoDB" id="60033at2759"/>
<evidence type="ECO:0000256" key="3">
    <source>
        <dbReference type="ARBA" id="ARBA00023015"/>
    </source>
</evidence>
<evidence type="ECO:0000313" key="12">
    <source>
        <dbReference type="Proteomes" id="UP000092993"/>
    </source>
</evidence>
<evidence type="ECO:0000256" key="9">
    <source>
        <dbReference type="SAM" id="MobiDB-lite"/>
    </source>
</evidence>
<comment type="caution">
    <text evidence="11">The sequence shown here is derived from an EMBL/GenBank/DDBJ whole genome shotgun (WGS) entry which is preliminary data.</text>
</comment>
<comment type="subunit">
    <text evidence="7">Homotrimer. Homotrimerization increases the affinity of HSF1 to DNA. Interacts with transcriptional coregulator SSA1 on chromatin.</text>
</comment>
<comment type="subcellular location">
    <subcellularLocation>
        <location evidence="1">Nucleus</location>
    </subcellularLocation>
</comment>
<reference evidence="11 12" key="1">
    <citation type="submission" date="2016-03" db="EMBL/GenBank/DDBJ databases">
        <title>Whole genome sequencing of Grifola frondosa 9006-11.</title>
        <authorList>
            <person name="Min B."/>
            <person name="Park H."/>
            <person name="Kim J.-G."/>
            <person name="Cho H."/>
            <person name="Oh Y.-L."/>
            <person name="Kong W.-S."/>
            <person name="Choi I.-G."/>
        </authorList>
    </citation>
    <scope>NUCLEOTIDE SEQUENCE [LARGE SCALE GENOMIC DNA]</scope>
    <source>
        <strain evidence="11 12">9006-11</strain>
    </source>
</reference>
<dbReference type="InterPro" id="IPR036390">
    <property type="entry name" value="WH_DNA-bd_sf"/>
</dbReference>
<sequence length="637" mass="68656">MVPATPHLLPPTHNQSSFPSPSSPASSLSEQHYPPFYHHQHQSAQPQMGDSIVDRVVDKSSALSLNLSSLSVASPTNLSPINPSPHPSTHASSHVSPITPISPSNAGLHHPGLSHHHHHHSHSHHPHIQHPFQFTPPDQGVRYDDGHYDYNGGRRLTSSRSSSSSEKSVPRKRSYTTLTPLATSVEEPAYDLQDHPNSSMYDEVDMAYGGLDPEGSPVDGSNSGGEQEDQLKPMEGQIPTSGGGVHSGMGPSSLSILGKPLGTNNFVTKLYQMINDPKSAQFITWTDLGTSFVVSNVGEFSRTILGSHFKHNNFSSFVRQLNMYGFHKINRTPRAQRTSADVQTWEFSHHKFLRGRPDLLEEIKRKALEPDPSMKHRVELPGEVAAQLAQMREDNRRLMAALHAEKSKVARLANVTKVMYDVMAKAFPGGVPLAFPADILDAAESPNIYVTSPTNTAHFPPPLSSISTSSLHSLHSLSPGSSPTAADFPAHAHSLSRQHSFQHVSGAYDGAFAHGVSTARYETALATPLPPSPGPIDFDDGRVGTKRQRTAAPPPATSAGSGEQGVSKRASRARSDSAPLGYGLNSGWPQTRPRSGSGLGPRAGRRDELPVPNIGSLSRGHTLPMLSIPSMTKQSPS</sequence>
<dbReference type="PANTHER" id="PTHR10015">
    <property type="entry name" value="HEAT SHOCK TRANSCRIPTION FACTOR"/>
    <property type="match status" value="1"/>
</dbReference>
<dbReference type="GO" id="GO:0005634">
    <property type="term" value="C:nucleus"/>
    <property type="evidence" value="ECO:0007669"/>
    <property type="project" value="UniProtKB-SubCell"/>
</dbReference>
<dbReference type="GO" id="GO:0003700">
    <property type="term" value="F:DNA-binding transcription factor activity"/>
    <property type="evidence" value="ECO:0007669"/>
    <property type="project" value="InterPro"/>
</dbReference>
<evidence type="ECO:0000256" key="2">
    <source>
        <dbReference type="ARBA" id="ARBA00006403"/>
    </source>
</evidence>
<dbReference type="EMBL" id="LUGG01000006">
    <property type="protein sequence ID" value="OBZ73850.1"/>
    <property type="molecule type" value="Genomic_DNA"/>
</dbReference>
<dbReference type="AlphaFoldDB" id="A0A1C7MAA9"/>
<dbReference type="PANTHER" id="PTHR10015:SF427">
    <property type="entry name" value="HEAT SHOCK FACTOR PROTEIN"/>
    <property type="match status" value="1"/>
</dbReference>
<feature type="compositionally biased region" description="Low complexity" evidence="9">
    <location>
        <begin position="154"/>
        <end position="167"/>
    </location>
</feature>
<dbReference type="Gene3D" id="1.10.10.10">
    <property type="entry name" value="Winged helix-like DNA-binding domain superfamily/Winged helix DNA-binding domain"/>
    <property type="match status" value="1"/>
</dbReference>
<dbReference type="Pfam" id="PF00447">
    <property type="entry name" value="HSF_DNA-bind"/>
    <property type="match status" value="1"/>
</dbReference>
<evidence type="ECO:0000256" key="6">
    <source>
        <dbReference type="ARBA" id="ARBA00023242"/>
    </source>
</evidence>
<organism evidence="11 12">
    <name type="scientific">Grifola frondosa</name>
    <name type="common">Maitake</name>
    <name type="synonym">Polyporus frondosus</name>
    <dbReference type="NCBI Taxonomy" id="5627"/>
    <lineage>
        <taxon>Eukaryota</taxon>
        <taxon>Fungi</taxon>
        <taxon>Dikarya</taxon>
        <taxon>Basidiomycota</taxon>
        <taxon>Agaricomycotina</taxon>
        <taxon>Agaricomycetes</taxon>
        <taxon>Polyporales</taxon>
        <taxon>Grifolaceae</taxon>
        <taxon>Grifola</taxon>
    </lineage>
</organism>
<keyword evidence="6" id="KW-0539">Nucleus</keyword>
<dbReference type="SUPFAM" id="SSF46785">
    <property type="entry name" value="Winged helix' DNA-binding domain"/>
    <property type="match status" value="1"/>
</dbReference>
<keyword evidence="4" id="KW-0238">DNA-binding</keyword>
<dbReference type="SMART" id="SM00415">
    <property type="entry name" value="HSF"/>
    <property type="match status" value="1"/>
</dbReference>
<dbReference type="OMA" id="GESPNIY"/>
<feature type="compositionally biased region" description="Basic residues" evidence="9">
    <location>
        <begin position="112"/>
        <end position="128"/>
    </location>
</feature>
<feature type="region of interest" description="Disordered" evidence="9">
    <location>
        <begin position="78"/>
        <end position="182"/>
    </location>
</feature>
<gene>
    <name evidence="11" type="primary">HSF1</name>
    <name evidence="11" type="ORF">A0H81_06454</name>
</gene>
<feature type="region of interest" description="Disordered" evidence="9">
    <location>
        <begin position="209"/>
        <end position="251"/>
    </location>
</feature>
<dbReference type="Proteomes" id="UP000092993">
    <property type="component" value="Unassembled WGS sequence"/>
</dbReference>
<feature type="region of interest" description="Disordered" evidence="9">
    <location>
        <begin position="468"/>
        <end position="489"/>
    </location>
</feature>
<dbReference type="GO" id="GO:0043565">
    <property type="term" value="F:sequence-specific DNA binding"/>
    <property type="evidence" value="ECO:0007669"/>
    <property type="project" value="InterPro"/>
</dbReference>
<dbReference type="PROSITE" id="PS00434">
    <property type="entry name" value="HSF_DOMAIN"/>
    <property type="match status" value="1"/>
</dbReference>
<evidence type="ECO:0000256" key="7">
    <source>
        <dbReference type="ARBA" id="ARBA00062171"/>
    </source>
</evidence>
<dbReference type="FunFam" id="1.10.10.10:FF:000027">
    <property type="entry name" value="Heat shock transcription factor 1"/>
    <property type="match status" value="1"/>
</dbReference>
<evidence type="ECO:0000313" key="11">
    <source>
        <dbReference type="EMBL" id="OBZ73850.1"/>
    </source>
</evidence>
<feature type="region of interest" description="Disordered" evidence="9">
    <location>
        <begin position="525"/>
        <end position="637"/>
    </location>
</feature>
<feature type="domain" description="HSF-type DNA-binding" evidence="10">
    <location>
        <begin position="305"/>
        <end position="329"/>
    </location>
</feature>